<proteinExistence type="predicted"/>
<dbReference type="Pfam" id="PF05133">
    <property type="entry name" value="SPP1_portal"/>
    <property type="match status" value="1"/>
</dbReference>
<name>A0A8S5Q2Y6_9CAUD</name>
<dbReference type="InterPro" id="IPR021145">
    <property type="entry name" value="Portal_protein_SPP1_Gp6-like"/>
</dbReference>
<organism evidence="2">
    <name type="scientific">Siphoviridae sp. ctKHH22</name>
    <dbReference type="NCBI Taxonomy" id="2825439"/>
    <lineage>
        <taxon>Viruses</taxon>
        <taxon>Duplodnaviria</taxon>
        <taxon>Heunggongvirae</taxon>
        <taxon>Uroviricota</taxon>
        <taxon>Caudoviricetes</taxon>
    </lineage>
</organism>
<evidence type="ECO:0000313" key="2">
    <source>
        <dbReference type="EMBL" id="DAE13029.1"/>
    </source>
</evidence>
<feature type="region of interest" description="Disordered" evidence="1">
    <location>
        <begin position="439"/>
        <end position="503"/>
    </location>
</feature>
<sequence length="503" mass="57013">MRAIEQIVAIQDANTVRSVLTARKKGFKTPLSALEEQWNPSKHKIFDEDFRPKKRIKVPTGQYDPITQKPIYKDKKVEPVRIAIPAQKSIVNLTVGFLLMNAVTYKATAHGVDIKKMNDKQQKLYDGIMHCYHDNKMKYFDKRLARTLFKECECAELWYMPTDAEGKLRGEIRVQLLSPSNGDKLYPHFNDFHIMDGFAREYYVYDELGKSELHFDVYTDRLCYQYTNIDGAGWKLISALPHGFTKVPVVYYRQDQAEWEDVQWAIDRVETCISNWGDTNDYFGTPKYFIKGRLEGFAEKGEQGAVFQGGSDASMNVLSWDKSPESVKGEIAYLFNIIYSFTSTADISFENMKTLGSNTSGAAIRLMFTAPYMKADLKTEMFGEMFTRRSNIVANGICNTGVYVKGIDQSVAEQIDFEPVFKPYLPKNDVEMLQLITSSNGGAKSTSNRRAIELNPLNDDPDKVEEEMKSEQEEALAQQAALSGLGSAASGSQSVSNEEEEEE</sequence>
<feature type="compositionally biased region" description="Low complexity" evidence="1">
    <location>
        <begin position="475"/>
        <end position="494"/>
    </location>
</feature>
<reference evidence="2" key="1">
    <citation type="journal article" date="2021" name="Proc. Natl. Acad. Sci. U.S.A.">
        <title>A Catalog of Tens of Thousands of Viruses from Human Metagenomes Reveals Hidden Associations with Chronic Diseases.</title>
        <authorList>
            <person name="Tisza M.J."/>
            <person name="Buck C.B."/>
        </authorList>
    </citation>
    <scope>NUCLEOTIDE SEQUENCE</scope>
    <source>
        <strain evidence="2">CtKHH22</strain>
    </source>
</reference>
<protein>
    <submittedName>
        <fullName evidence="2">Portal protein</fullName>
    </submittedName>
</protein>
<dbReference type="EMBL" id="BK015563">
    <property type="protein sequence ID" value="DAE13029.1"/>
    <property type="molecule type" value="Genomic_DNA"/>
</dbReference>
<feature type="compositionally biased region" description="Polar residues" evidence="1">
    <location>
        <begin position="439"/>
        <end position="449"/>
    </location>
</feature>
<accession>A0A8S5Q2Y6</accession>
<evidence type="ECO:0000256" key="1">
    <source>
        <dbReference type="SAM" id="MobiDB-lite"/>
    </source>
</evidence>